<gene>
    <name evidence="1" type="ORF">PCOR1329_LOCUS71337</name>
</gene>
<name>A0ABN9WWS1_9DINO</name>
<dbReference type="EMBL" id="CAUYUJ010019465">
    <property type="protein sequence ID" value="CAK0891359.1"/>
    <property type="molecule type" value="Genomic_DNA"/>
</dbReference>
<organism evidence="1 2">
    <name type="scientific">Prorocentrum cordatum</name>
    <dbReference type="NCBI Taxonomy" id="2364126"/>
    <lineage>
        <taxon>Eukaryota</taxon>
        <taxon>Sar</taxon>
        <taxon>Alveolata</taxon>
        <taxon>Dinophyceae</taxon>
        <taxon>Prorocentrales</taxon>
        <taxon>Prorocentraceae</taxon>
        <taxon>Prorocentrum</taxon>
    </lineage>
</organism>
<dbReference type="Proteomes" id="UP001189429">
    <property type="component" value="Unassembled WGS sequence"/>
</dbReference>
<comment type="caution">
    <text evidence="1">The sequence shown here is derived from an EMBL/GenBank/DDBJ whole genome shotgun (WGS) entry which is preliminary data.</text>
</comment>
<accession>A0ABN9WWS1</accession>
<evidence type="ECO:0000313" key="1">
    <source>
        <dbReference type="EMBL" id="CAK0891359.1"/>
    </source>
</evidence>
<sequence>MEMVDPTDTGMGPKVLGKPEPNVPYYYDWGTTEDSGTPIGGAESIQQFEHPQDDWVSESSQHQYDRIIFNQRKSDRAKEIYQKYPKRRGDEPYYGWPWGENMPELEFFPNPT</sequence>
<reference evidence="1" key="1">
    <citation type="submission" date="2023-10" db="EMBL/GenBank/DDBJ databases">
        <authorList>
            <person name="Chen Y."/>
            <person name="Shah S."/>
            <person name="Dougan E. K."/>
            <person name="Thang M."/>
            <person name="Chan C."/>
        </authorList>
    </citation>
    <scope>NUCLEOTIDE SEQUENCE [LARGE SCALE GENOMIC DNA]</scope>
</reference>
<proteinExistence type="predicted"/>
<keyword evidence="2" id="KW-1185">Reference proteome</keyword>
<evidence type="ECO:0000313" key="2">
    <source>
        <dbReference type="Proteomes" id="UP001189429"/>
    </source>
</evidence>
<protein>
    <submittedName>
        <fullName evidence="1">Uncharacterized protein</fullName>
    </submittedName>
</protein>